<gene>
    <name evidence="2" type="primary">cobC</name>
    <name evidence="2" type="ORF">NCTC13149_01625</name>
</gene>
<reference evidence="2 3" key="1">
    <citation type="submission" date="2018-06" db="EMBL/GenBank/DDBJ databases">
        <authorList>
            <consortium name="Pathogen Informatics"/>
            <person name="Doyle S."/>
        </authorList>
    </citation>
    <scope>NUCLEOTIDE SEQUENCE [LARGE SCALE GENOMIC DNA]</scope>
    <source>
        <strain evidence="2 3">NCTC13149</strain>
    </source>
</reference>
<dbReference type="EMBL" id="UGSZ01000001">
    <property type="protein sequence ID" value="SUB57768.1"/>
    <property type="molecule type" value="Genomic_DNA"/>
</dbReference>
<dbReference type="GO" id="GO:0005737">
    <property type="term" value="C:cytoplasm"/>
    <property type="evidence" value="ECO:0007669"/>
    <property type="project" value="TreeGrafter"/>
</dbReference>
<proteinExistence type="predicted"/>
<dbReference type="InterPro" id="IPR029033">
    <property type="entry name" value="His_PPase_superfam"/>
</dbReference>
<sequence length="201" mass="23926">MKIYFTRHGETEWNKIDKIQGQMDSPLNENGINMAKKLREKARNINFSHIYSSDLNRALDTCKIICPNKKIITSPLLREIDVGYWSAKQFNDIKKTDPYLYNLYFTKPEKYNRIDGESFYELIDRVKRFFELYVYNSDDENILIVSHGITIIAMFTIMENIEIKNFWQNRVRRNAEFNIAEYKDSKFTILKKAPLNLVNNI</sequence>
<evidence type="ECO:0000313" key="3">
    <source>
        <dbReference type="Proteomes" id="UP000255517"/>
    </source>
</evidence>
<dbReference type="InterPro" id="IPR050275">
    <property type="entry name" value="PGM_Phosphatase"/>
</dbReference>
<dbReference type="PANTHER" id="PTHR48100">
    <property type="entry name" value="BROAD-SPECIFICITY PHOSPHATASE YOR283W-RELATED"/>
    <property type="match status" value="1"/>
</dbReference>
<dbReference type="InterPro" id="IPR013078">
    <property type="entry name" value="His_Pase_superF_clade-1"/>
</dbReference>
<dbReference type="GO" id="GO:0043755">
    <property type="term" value="F:alpha-ribazole phosphatase activity"/>
    <property type="evidence" value="ECO:0007669"/>
    <property type="project" value="UniProtKB-EC"/>
</dbReference>
<dbReference type="SMART" id="SM00855">
    <property type="entry name" value="PGAM"/>
    <property type="match status" value="1"/>
</dbReference>
<dbReference type="EC" id="3.1.3.73" evidence="2"/>
<dbReference type="CDD" id="cd07067">
    <property type="entry name" value="HP_PGM_like"/>
    <property type="match status" value="1"/>
</dbReference>
<name>A0A379C6Q2_9FIRM</name>
<dbReference type="OrthoDB" id="9781415at2"/>
<dbReference type="STRING" id="1122949.GCA_000378725_01707"/>
<dbReference type="SUPFAM" id="SSF53254">
    <property type="entry name" value="Phosphoglycerate mutase-like"/>
    <property type="match status" value="1"/>
</dbReference>
<evidence type="ECO:0000256" key="1">
    <source>
        <dbReference type="PIRSR" id="PIRSR613078-2"/>
    </source>
</evidence>
<feature type="binding site" evidence="1">
    <location>
        <begin position="7"/>
        <end position="14"/>
    </location>
    <ligand>
        <name>substrate</name>
    </ligand>
</feature>
<dbReference type="Pfam" id="PF00300">
    <property type="entry name" value="His_Phos_1"/>
    <property type="match status" value="1"/>
</dbReference>
<dbReference type="Proteomes" id="UP000255517">
    <property type="component" value="Unassembled WGS sequence"/>
</dbReference>
<feature type="binding site" evidence="1">
    <location>
        <position position="57"/>
    </location>
    <ligand>
        <name>substrate</name>
    </ligand>
</feature>
<dbReference type="AlphaFoldDB" id="A0A379C6Q2"/>
<accession>A0A379C6Q2</accession>
<dbReference type="PROSITE" id="PS50007">
    <property type="entry name" value="PIPLC_X_DOMAIN"/>
    <property type="match status" value="1"/>
</dbReference>
<keyword evidence="2" id="KW-0378">Hydrolase</keyword>
<dbReference type="Gene3D" id="3.40.50.1240">
    <property type="entry name" value="Phosphoglycerate mutase-like"/>
    <property type="match status" value="1"/>
</dbReference>
<evidence type="ECO:0000313" key="2">
    <source>
        <dbReference type="EMBL" id="SUB57768.1"/>
    </source>
</evidence>
<organism evidence="2 3">
    <name type="scientific">Peptoniphilus lacrimalis</name>
    <dbReference type="NCBI Taxonomy" id="33031"/>
    <lineage>
        <taxon>Bacteria</taxon>
        <taxon>Bacillati</taxon>
        <taxon>Bacillota</taxon>
        <taxon>Tissierellia</taxon>
        <taxon>Tissierellales</taxon>
        <taxon>Peptoniphilaceae</taxon>
        <taxon>Peptoniphilus</taxon>
    </lineage>
</organism>
<dbReference type="PANTHER" id="PTHR48100:SF1">
    <property type="entry name" value="HISTIDINE PHOSPHATASE FAMILY PROTEIN-RELATED"/>
    <property type="match status" value="1"/>
</dbReference>
<dbReference type="RefSeq" id="WP_019035313.1">
    <property type="nucleotide sequence ID" value="NZ_CAMUOS010000006.1"/>
</dbReference>
<protein>
    <submittedName>
        <fullName evidence="2">Alpha-ribazole phosphatase</fullName>
        <ecNumber evidence="2">3.1.3.73</ecNumber>
    </submittedName>
</protein>